<proteinExistence type="predicted"/>
<dbReference type="EMBL" id="JAAMFM010000002">
    <property type="protein sequence ID" value="NVM93913.1"/>
    <property type="molecule type" value="Genomic_DNA"/>
</dbReference>
<dbReference type="Proteomes" id="UP000543556">
    <property type="component" value="Unassembled WGS sequence"/>
</dbReference>
<dbReference type="RefSeq" id="WP_176633619.1">
    <property type="nucleotide sequence ID" value="NZ_JAAMFM010000002.1"/>
</dbReference>
<accession>A0A7Y7IEL9</accession>
<protein>
    <submittedName>
        <fullName evidence="2">Uncharacterized protein</fullName>
    </submittedName>
</protein>
<dbReference type="AlphaFoldDB" id="A0A7Y7IEL9"/>
<evidence type="ECO:0000313" key="3">
    <source>
        <dbReference type="Proteomes" id="UP000543556"/>
    </source>
</evidence>
<reference evidence="2 3" key="1">
    <citation type="submission" date="2020-02" db="EMBL/GenBank/DDBJ databases">
        <title>Genome sequence of strain AETb3-4.</title>
        <authorList>
            <person name="Gao J."/>
            <person name="Zhang X."/>
        </authorList>
    </citation>
    <scope>NUCLEOTIDE SEQUENCE [LARGE SCALE GENOMIC DNA]</scope>
    <source>
        <strain evidence="2 3">AETb3-4</strain>
    </source>
</reference>
<feature type="region of interest" description="Disordered" evidence="1">
    <location>
        <begin position="64"/>
        <end position="89"/>
    </location>
</feature>
<comment type="caution">
    <text evidence="2">The sequence shown here is derived from an EMBL/GenBank/DDBJ whole genome shotgun (WGS) entry which is preliminary data.</text>
</comment>
<sequence length="89" mass="9346">MEPTQAMNGTAPDDDLGRATVRDLIVQLAQAEDEHRNTASPERIAELSRREQAIVAALHRNGLPLKGAGGPKASGPSTAVCSAEDMLAK</sequence>
<evidence type="ECO:0000256" key="1">
    <source>
        <dbReference type="SAM" id="MobiDB-lite"/>
    </source>
</evidence>
<gene>
    <name evidence="2" type="ORF">G6034_03110</name>
</gene>
<name>A0A7Y7IEL9_9MICC</name>
<evidence type="ECO:0000313" key="2">
    <source>
        <dbReference type="EMBL" id="NVM93913.1"/>
    </source>
</evidence>
<keyword evidence="3" id="KW-1185">Reference proteome</keyword>
<organism evidence="2 3">
    <name type="scientific">Arthrobacter wenxiniae</name>
    <dbReference type="NCBI Taxonomy" id="2713570"/>
    <lineage>
        <taxon>Bacteria</taxon>
        <taxon>Bacillati</taxon>
        <taxon>Actinomycetota</taxon>
        <taxon>Actinomycetes</taxon>
        <taxon>Micrococcales</taxon>
        <taxon>Micrococcaceae</taxon>
        <taxon>Arthrobacter</taxon>
    </lineage>
</organism>